<keyword evidence="5 6" id="KW-0472">Membrane</keyword>
<organism evidence="7 8">
    <name type="scientific">Albibacterium profundi</name>
    <dbReference type="NCBI Taxonomy" id="3134906"/>
    <lineage>
        <taxon>Bacteria</taxon>
        <taxon>Pseudomonadati</taxon>
        <taxon>Bacteroidota</taxon>
        <taxon>Sphingobacteriia</taxon>
        <taxon>Sphingobacteriales</taxon>
        <taxon>Sphingobacteriaceae</taxon>
        <taxon>Albibacterium</taxon>
    </lineage>
</organism>
<feature type="transmembrane region" description="Helical" evidence="6">
    <location>
        <begin position="191"/>
        <end position="207"/>
    </location>
</feature>
<evidence type="ECO:0000256" key="3">
    <source>
        <dbReference type="ARBA" id="ARBA00022692"/>
    </source>
</evidence>
<protein>
    <submittedName>
        <fullName evidence="7">LysE family translocator</fullName>
    </submittedName>
</protein>
<sequence length="209" mass="22858">MELELILSFLGASIMLTVMPGPDIIYVLTESLSRGQKNGIALSLGLVSGVFVHTLAAAAGISIIIQQSAVAFSVIKYIGAAYLFYLAFMATKEKKVNVNLADSKSPALENKYRLVRKGFLMNVTNPKVALFFIALLPQFITADGFNISLQMIILGLIFALQALIIFAMVAMLSGRLTKYLIDSKFWKITKWTKVCVLATLGLALLFARK</sequence>
<feature type="transmembrane region" description="Helical" evidence="6">
    <location>
        <begin position="70"/>
        <end position="88"/>
    </location>
</feature>
<dbReference type="Proteomes" id="UP001580928">
    <property type="component" value="Unassembled WGS sequence"/>
</dbReference>
<feature type="transmembrane region" description="Helical" evidence="6">
    <location>
        <begin position="6"/>
        <end position="28"/>
    </location>
</feature>
<comment type="subcellular location">
    <subcellularLocation>
        <location evidence="1">Cell membrane</location>
        <topology evidence="1">Multi-pass membrane protein</topology>
    </subcellularLocation>
</comment>
<feature type="transmembrane region" description="Helical" evidence="6">
    <location>
        <begin position="147"/>
        <end position="170"/>
    </location>
</feature>
<evidence type="ECO:0000256" key="6">
    <source>
        <dbReference type="SAM" id="Phobius"/>
    </source>
</evidence>
<evidence type="ECO:0000256" key="2">
    <source>
        <dbReference type="ARBA" id="ARBA00022475"/>
    </source>
</evidence>
<comment type="caution">
    <text evidence="7">The sequence shown here is derived from an EMBL/GenBank/DDBJ whole genome shotgun (WGS) entry which is preliminary data.</text>
</comment>
<dbReference type="Pfam" id="PF01810">
    <property type="entry name" value="LysE"/>
    <property type="match status" value="1"/>
</dbReference>
<evidence type="ECO:0000313" key="7">
    <source>
        <dbReference type="EMBL" id="MFB5944770.1"/>
    </source>
</evidence>
<keyword evidence="2" id="KW-1003">Cell membrane</keyword>
<dbReference type="EMBL" id="JBBVGT010000002">
    <property type="protein sequence ID" value="MFB5944770.1"/>
    <property type="molecule type" value="Genomic_DNA"/>
</dbReference>
<keyword evidence="8" id="KW-1185">Reference proteome</keyword>
<evidence type="ECO:0000313" key="8">
    <source>
        <dbReference type="Proteomes" id="UP001580928"/>
    </source>
</evidence>
<proteinExistence type="predicted"/>
<evidence type="ECO:0000256" key="4">
    <source>
        <dbReference type="ARBA" id="ARBA00022989"/>
    </source>
</evidence>
<dbReference type="RefSeq" id="WP_375556331.1">
    <property type="nucleotide sequence ID" value="NZ_JBBVGT010000002.1"/>
</dbReference>
<dbReference type="PIRSF" id="PIRSF006324">
    <property type="entry name" value="LeuE"/>
    <property type="match status" value="1"/>
</dbReference>
<accession>A0ABV5CB73</accession>
<feature type="transmembrane region" description="Helical" evidence="6">
    <location>
        <begin position="119"/>
        <end position="141"/>
    </location>
</feature>
<dbReference type="PANTHER" id="PTHR30086:SF20">
    <property type="entry name" value="ARGININE EXPORTER PROTEIN ARGO-RELATED"/>
    <property type="match status" value="1"/>
</dbReference>
<keyword evidence="3 6" id="KW-0812">Transmembrane</keyword>
<dbReference type="InterPro" id="IPR001123">
    <property type="entry name" value="LeuE-type"/>
</dbReference>
<name>A0ABV5CB73_9SPHI</name>
<feature type="transmembrane region" description="Helical" evidence="6">
    <location>
        <begin position="40"/>
        <end position="64"/>
    </location>
</feature>
<gene>
    <name evidence="7" type="ORF">WKR92_02880</name>
</gene>
<evidence type="ECO:0000256" key="5">
    <source>
        <dbReference type="ARBA" id="ARBA00023136"/>
    </source>
</evidence>
<keyword evidence="4 6" id="KW-1133">Transmembrane helix</keyword>
<reference evidence="7 8" key="1">
    <citation type="submission" date="2024-04" db="EMBL/GenBank/DDBJ databases">
        <title>Albibacterium profundi sp. nov., isolated from sediment of the Challenger Deep of Mariana Trench.</title>
        <authorList>
            <person name="Wang Y."/>
        </authorList>
    </citation>
    <scope>NUCLEOTIDE SEQUENCE [LARGE SCALE GENOMIC DNA]</scope>
    <source>
        <strain evidence="7 8">RHL897</strain>
    </source>
</reference>
<dbReference type="PANTHER" id="PTHR30086">
    <property type="entry name" value="ARGININE EXPORTER PROTEIN ARGO"/>
    <property type="match status" value="1"/>
</dbReference>
<evidence type="ECO:0000256" key="1">
    <source>
        <dbReference type="ARBA" id="ARBA00004651"/>
    </source>
</evidence>